<proteinExistence type="predicted"/>
<protein>
    <submittedName>
        <fullName evidence="3">Chloride channel accessory 1</fullName>
    </submittedName>
</protein>
<dbReference type="Ensembl" id="ENSOMYT00000116867.1">
    <property type="protein sequence ID" value="ENSOMYP00000138131.1"/>
    <property type="gene ID" value="ENSOMYG00000063943.1"/>
</dbReference>
<dbReference type="AlphaFoldDB" id="A0A8L0DTR6"/>
<name>A0A8L0DTR6_ONCMY</name>
<evidence type="ECO:0000256" key="1">
    <source>
        <dbReference type="SAM" id="SignalP"/>
    </source>
</evidence>
<feature type="domain" description="Calcium-activated chloride channel N-terminal" evidence="2">
    <location>
        <begin position="21"/>
        <end position="172"/>
    </location>
</feature>
<accession>A0A8L0DTR6</accession>
<keyword evidence="4" id="KW-1185">Reference proteome</keyword>
<organism evidence="3 4">
    <name type="scientific">Oncorhynchus mykiss</name>
    <name type="common">Rainbow trout</name>
    <name type="synonym">Salmo gairdneri</name>
    <dbReference type="NCBI Taxonomy" id="8022"/>
    <lineage>
        <taxon>Eukaryota</taxon>
        <taxon>Metazoa</taxon>
        <taxon>Chordata</taxon>
        <taxon>Craniata</taxon>
        <taxon>Vertebrata</taxon>
        <taxon>Euteleostomi</taxon>
        <taxon>Actinopterygii</taxon>
        <taxon>Neopterygii</taxon>
        <taxon>Teleostei</taxon>
        <taxon>Protacanthopterygii</taxon>
        <taxon>Salmoniformes</taxon>
        <taxon>Salmonidae</taxon>
        <taxon>Salmoninae</taxon>
        <taxon>Oncorhynchus</taxon>
    </lineage>
</organism>
<feature type="signal peptide" evidence="1">
    <location>
        <begin position="1"/>
        <end position="20"/>
    </location>
</feature>
<dbReference type="GeneTree" id="ENSGT00940000154682"/>
<dbReference type="InterPro" id="IPR013642">
    <property type="entry name" value="CLCA_N"/>
</dbReference>
<evidence type="ECO:0000313" key="3">
    <source>
        <dbReference type="Ensembl" id="ENSOMYP00000138131.1"/>
    </source>
</evidence>
<keyword evidence="1" id="KW-0732">Signal</keyword>
<evidence type="ECO:0000313" key="4">
    <source>
        <dbReference type="Proteomes" id="UP000694395"/>
    </source>
</evidence>
<feature type="domain" description="Calcium-activated chloride channel N-terminal" evidence="2">
    <location>
        <begin position="223"/>
        <end position="265"/>
    </location>
</feature>
<sequence>MASEAVAVLLLVFLSGSTFGIKLEGNGYTDVLIAINPVVPENPLLIERIKEMVSNASSVLFTATEDKFYFEEITILVPPNWSQGDYGRTKTETYEKAKIIINEENRAYGDQPYTLQYGQCGSESRYIHLTTKFILDDELIKLYGPRGKVLVHEWAHLRWGVYDEFDDGQILWGRNSPEDSTWILHGTQNRVLLWEQPKNLFGTFFLRVYAVFLKCIILSCDKLLFMCTLKVTTFCSNKTHNSEAPNAQNRMCDNRDVMDVIFTSSVDAKANVQPLKGPHPAPRFTVMQRGQRVVCLVLDVSGSMRVSYCYISIIV</sequence>
<reference evidence="3" key="2">
    <citation type="submission" date="2025-08" db="UniProtKB">
        <authorList>
            <consortium name="Ensembl"/>
        </authorList>
    </citation>
    <scope>IDENTIFICATION</scope>
</reference>
<dbReference type="Proteomes" id="UP000694395">
    <property type="component" value="Chromosome 5"/>
</dbReference>
<reference evidence="3" key="1">
    <citation type="submission" date="2020-07" db="EMBL/GenBank/DDBJ databases">
        <title>A long reads based de novo assembly of the rainbow trout Arlee double haploid line genome.</title>
        <authorList>
            <person name="Gao G."/>
            <person name="Palti Y."/>
        </authorList>
    </citation>
    <scope>NUCLEOTIDE SEQUENCE [LARGE SCALE GENOMIC DNA]</scope>
</reference>
<evidence type="ECO:0000259" key="2">
    <source>
        <dbReference type="Pfam" id="PF08434"/>
    </source>
</evidence>
<dbReference type="Pfam" id="PF08434">
    <property type="entry name" value="CLCA"/>
    <property type="match status" value="2"/>
</dbReference>
<feature type="chain" id="PRO_5035431217" evidence="1">
    <location>
        <begin position="21"/>
        <end position="315"/>
    </location>
</feature>
<reference evidence="3" key="3">
    <citation type="submission" date="2025-09" db="UniProtKB">
        <authorList>
            <consortium name="Ensembl"/>
        </authorList>
    </citation>
    <scope>IDENTIFICATION</scope>
</reference>